<dbReference type="Gene3D" id="3.30.530.20">
    <property type="match status" value="1"/>
</dbReference>
<evidence type="ECO:0000259" key="1">
    <source>
        <dbReference type="SMART" id="SM01037"/>
    </source>
</evidence>
<sequence>MTLNGALSVDFDVKSPADKFFKAFVGNANAPTEVSGEVEIEAVDWVKRVSTMKMKGVQKSKRYKTLKGTITVTPKERGNGSRVVWTVRFEKVSDGTEDPHFFVDEAPKYFKEIDDHLLK</sequence>
<organism evidence="2 3">
    <name type="scientific">Eutrema salsugineum</name>
    <name type="common">Saltwater cress</name>
    <name type="synonym">Sisymbrium salsugineum</name>
    <dbReference type="NCBI Taxonomy" id="72664"/>
    <lineage>
        <taxon>Eukaryota</taxon>
        <taxon>Viridiplantae</taxon>
        <taxon>Streptophyta</taxon>
        <taxon>Embryophyta</taxon>
        <taxon>Tracheophyta</taxon>
        <taxon>Spermatophyta</taxon>
        <taxon>Magnoliopsida</taxon>
        <taxon>eudicotyledons</taxon>
        <taxon>Gunneridae</taxon>
        <taxon>Pentapetalae</taxon>
        <taxon>rosids</taxon>
        <taxon>malvids</taxon>
        <taxon>Brassicales</taxon>
        <taxon>Brassicaceae</taxon>
        <taxon>Eutremeae</taxon>
        <taxon>Eutrema</taxon>
    </lineage>
</organism>
<dbReference type="PANTHER" id="PTHR31907">
    <property type="entry name" value="MLP-LIKE PROTEIN 423"/>
    <property type="match status" value="1"/>
</dbReference>
<dbReference type="InterPro" id="IPR051761">
    <property type="entry name" value="MLP-like_ligand-binding"/>
</dbReference>
<dbReference type="Proteomes" id="UP000030689">
    <property type="component" value="Unassembled WGS sequence"/>
</dbReference>
<dbReference type="InterPro" id="IPR023393">
    <property type="entry name" value="START-like_dom_sf"/>
</dbReference>
<evidence type="ECO:0000313" key="3">
    <source>
        <dbReference type="Proteomes" id="UP000030689"/>
    </source>
</evidence>
<dbReference type="Pfam" id="PF00407">
    <property type="entry name" value="Bet_v_1"/>
    <property type="match status" value="1"/>
</dbReference>
<name>V4L3Q8_EUTSA</name>
<dbReference type="SUPFAM" id="SSF55961">
    <property type="entry name" value="Bet v1-like"/>
    <property type="match status" value="1"/>
</dbReference>
<keyword evidence="3" id="KW-1185">Reference proteome</keyword>
<dbReference type="AlphaFoldDB" id="V4L3Q8"/>
<feature type="domain" description="Bet v I/Major latex protein" evidence="1">
    <location>
        <begin position="2"/>
        <end position="119"/>
    </location>
</feature>
<dbReference type="Gramene" id="ESQ34393">
    <property type="protein sequence ID" value="ESQ34393"/>
    <property type="gene ID" value="EUTSA_v10009502mg"/>
</dbReference>
<dbReference type="InterPro" id="IPR000916">
    <property type="entry name" value="Bet_v_I/MLP"/>
</dbReference>
<dbReference type="OMA" id="FKEIDDH"/>
<dbReference type="KEGG" id="eus:EUTSA_v10009502mg"/>
<dbReference type="GO" id="GO:0006952">
    <property type="term" value="P:defense response"/>
    <property type="evidence" value="ECO:0007669"/>
    <property type="project" value="InterPro"/>
</dbReference>
<proteinExistence type="predicted"/>
<evidence type="ECO:0000313" key="2">
    <source>
        <dbReference type="EMBL" id="ESQ34393.1"/>
    </source>
</evidence>
<gene>
    <name evidence="2" type="ORF">EUTSA_v10009502mg</name>
</gene>
<protein>
    <recommendedName>
        <fullName evidence="1">Bet v I/Major latex protein domain-containing protein</fullName>
    </recommendedName>
</protein>
<dbReference type="SMART" id="SM01037">
    <property type="entry name" value="Bet_v_1"/>
    <property type="match status" value="1"/>
</dbReference>
<accession>V4L3Q8</accession>
<dbReference type="EMBL" id="KI517683">
    <property type="protein sequence ID" value="ESQ34393.1"/>
    <property type="molecule type" value="Genomic_DNA"/>
</dbReference>
<dbReference type="OrthoDB" id="1084538at2759"/>
<reference evidence="2 3" key="1">
    <citation type="journal article" date="2013" name="Front. Plant Sci.">
        <title>The Reference Genome of the Halophytic Plant Eutrema salsugineum.</title>
        <authorList>
            <person name="Yang R."/>
            <person name="Jarvis D.E."/>
            <person name="Chen H."/>
            <person name="Beilstein M.A."/>
            <person name="Grimwood J."/>
            <person name="Jenkins J."/>
            <person name="Shu S."/>
            <person name="Prochnik S."/>
            <person name="Xin M."/>
            <person name="Ma C."/>
            <person name="Schmutz J."/>
            <person name="Wing R.A."/>
            <person name="Mitchell-Olds T."/>
            <person name="Schumaker K.S."/>
            <person name="Wang X."/>
        </authorList>
    </citation>
    <scope>NUCLEOTIDE SEQUENCE [LARGE SCALE GENOMIC DNA]</scope>
</reference>